<evidence type="ECO:0000313" key="3">
    <source>
        <dbReference type="Proteomes" id="UP001396334"/>
    </source>
</evidence>
<accession>A0ABR2A4P0</accession>
<reference evidence="2 3" key="1">
    <citation type="journal article" date="2024" name="G3 (Bethesda)">
        <title>Genome assembly of Hibiscus sabdariffa L. provides insights into metabolisms of medicinal natural products.</title>
        <authorList>
            <person name="Kim T."/>
        </authorList>
    </citation>
    <scope>NUCLEOTIDE SEQUENCE [LARGE SCALE GENOMIC DNA]</scope>
    <source>
        <strain evidence="2">TK-2024</strain>
        <tissue evidence="2">Old leaves</tissue>
    </source>
</reference>
<organism evidence="2 3">
    <name type="scientific">Hibiscus sabdariffa</name>
    <name type="common">roselle</name>
    <dbReference type="NCBI Taxonomy" id="183260"/>
    <lineage>
        <taxon>Eukaryota</taxon>
        <taxon>Viridiplantae</taxon>
        <taxon>Streptophyta</taxon>
        <taxon>Embryophyta</taxon>
        <taxon>Tracheophyta</taxon>
        <taxon>Spermatophyta</taxon>
        <taxon>Magnoliopsida</taxon>
        <taxon>eudicotyledons</taxon>
        <taxon>Gunneridae</taxon>
        <taxon>Pentapetalae</taxon>
        <taxon>rosids</taxon>
        <taxon>malvids</taxon>
        <taxon>Malvales</taxon>
        <taxon>Malvaceae</taxon>
        <taxon>Malvoideae</taxon>
        <taxon>Hibiscus</taxon>
    </lineage>
</organism>
<comment type="caution">
    <text evidence="2">The sequence shown here is derived from an EMBL/GenBank/DDBJ whole genome shotgun (WGS) entry which is preliminary data.</text>
</comment>
<dbReference type="Proteomes" id="UP001396334">
    <property type="component" value="Unassembled WGS sequence"/>
</dbReference>
<keyword evidence="3" id="KW-1185">Reference proteome</keyword>
<protein>
    <submittedName>
        <fullName evidence="2">Uncharacterized protein</fullName>
    </submittedName>
</protein>
<sequence>MKSSKPSATTPLGPSMVDFHGFLVSVQHKKYLERVYKKEGEFWNSGRFKSKEVISGALECLGRILVIAHSPWSEISGADLKEMVTGLDDIAETGLVLTCLASCTPNVKAILKMREHRVRIETKLKEANNKFDESNRKLYLLKHKHLELRKQLDNFHHLSTV</sequence>
<name>A0ABR2A4P0_9ROSI</name>
<gene>
    <name evidence="2" type="ORF">V6N11_074187</name>
</gene>
<evidence type="ECO:0000256" key="1">
    <source>
        <dbReference type="SAM" id="Coils"/>
    </source>
</evidence>
<proteinExistence type="predicted"/>
<evidence type="ECO:0000313" key="2">
    <source>
        <dbReference type="EMBL" id="KAK8487782.1"/>
    </source>
</evidence>
<dbReference type="EMBL" id="JBBPBN010000379">
    <property type="protein sequence ID" value="KAK8487782.1"/>
    <property type="molecule type" value="Genomic_DNA"/>
</dbReference>
<feature type="coiled-coil region" evidence="1">
    <location>
        <begin position="110"/>
        <end position="137"/>
    </location>
</feature>
<keyword evidence="1" id="KW-0175">Coiled coil</keyword>